<protein>
    <submittedName>
        <fullName evidence="6">Malonic semialdehyde reductase</fullName>
        <ecNumber evidence="6">1.1.1.298</ecNumber>
    </submittedName>
</protein>
<evidence type="ECO:0000256" key="3">
    <source>
        <dbReference type="ARBA" id="ARBA00022857"/>
    </source>
</evidence>
<feature type="domain" description="Nitroreductase" evidence="5">
    <location>
        <begin position="14"/>
        <end position="153"/>
    </location>
</feature>
<evidence type="ECO:0000256" key="1">
    <source>
        <dbReference type="ARBA" id="ARBA00022630"/>
    </source>
</evidence>
<evidence type="ECO:0000259" key="5">
    <source>
        <dbReference type="Pfam" id="PF00881"/>
    </source>
</evidence>
<evidence type="ECO:0000256" key="4">
    <source>
        <dbReference type="ARBA" id="ARBA00023002"/>
    </source>
</evidence>
<evidence type="ECO:0000313" key="6">
    <source>
        <dbReference type="EMBL" id="TXC71598.1"/>
    </source>
</evidence>
<dbReference type="InterPro" id="IPR029479">
    <property type="entry name" value="Nitroreductase"/>
</dbReference>
<keyword evidence="2" id="KW-0288">FMN</keyword>
<reference evidence="6 7" key="1">
    <citation type="journal article" date="2013" name="Antonie Van Leeuwenhoek">
        <title>Sphingomonas ginsenosidivorax sp. nov., with the ability to transform ginsenosides.</title>
        <authorList>
            <person name="Jin X.F."/>
            <person name="Kim J.K."/>
            <person name="Liu Q.M."/>
            <person name="Kang M.S."/>
            <person name="He D."/>
            <person name="Jin F.X."/>
            <person name="Kim S.C."/>
            <person name="Im W.T."/>
        </authorList>
    </citation>
    <scope>NUCLEOTIDE SEQUENCE [LARGE SCALE GENOMIC DNA]</scope>
    <source>
        <strain evidence="6 7">KHI67</strain>
    </source>
</reference>
<keyword evidence="7" id="KW-1185">Reference proteome</keyword>
<dbReference type="InterPro" id="IPR050461">
    <property type="entry name" value="Nitroreductase_HadB/RutE"/>
</dbReference>
<dbReference type="InterPro" id="IPR000415">
    <property type="entry name" value="Nitroreductase-like"/>
</dbReference>
<dbReference type="EMBL" id="VOQR01000001">
    <property type="protein sequence ID" value="TXC71598.1"/>
    <property type="molecule type" value="Genomic_DNA"/>
</dbReference>
<accession>A0A5C6UHX2</accession>
<dbReference type="PANTHER" id="PTHR43543">
    <property type="entry name" value="MALONIC SEMIALDEHYDE REDUCTASE RUTE-RELATED"/>
    <property type="match status" value="1"/>
</dbReference>
<evidence type="ECO:0000313" key="7">
    <source>
        <dbReference type="Proteomes" id="UP000321250"/>
    </source>
</evidence>
<dbReference type="GO" id="GO:0035527">
    <property type="term" value="F:3-hydroxypropionate dehydrogenase (NADP+) activity"/>
    <property type="evidence" value="ECO:0007669"/>
    <property type="project" value="UniProtKB-EC"/>
</dbReference>
<gene>
    <name evidence="6" type="ORF">FSB78_12045</name>
</gene>
<dbReference type="AlphaFoldDB" id="A0A5C6UHX2"/>
<sequence length="194" mass="21215">MLDDTALDTVFRTARSYNGYTDQPVAESELHAIWDLMKWGPTSANQLPARLVWVTTDAAKQKLAEACSAQNKPKILSAPVSVIIGMDTNFHEHLPELFPHTDAKAWFDGNAELRAASAFRNSTLQGAYFIIAARMLGLDTGPMSGFDAGVVDAAFFHDTPAVRTNFISTLGHGDPASVYDRLPRPAFEKFNTIA</sequence>
<evidence type="ECO:0000256" key="2">
    <source>
        <dbReference type="ARBA" id="ARBA00022643"/>
    </source>
</evidence>
<dbReference type="NCBIfam" id="NF003768">
    <property type="entry name" value="PRK05365.1"/>
    <property type="match status" value="1"/>
</dbReference>
<name>A0A5C6UHX2_9SPHN</name>
<keyword evidence="1" id="KW-0285">Flavoprotein</keyword>
<dbReference type="OrthoDB" id="9784375at2"/>
<dbReference type="EC" id="1.1.1.298" evidence="6"/>
<keyword evidence="3" id="KW-0521">NADP</keyword>
<dbReference type="CDD" id="cd02148">
    <property type="entry name" value="RutE-like"/>
    <property type="match status" value="1"/>
</dbReference>
<dbReference type="InterPro" id="IPR023936">
    <property type="entry name" value="RutE-like"/>
</dbReference>
<dbReference type="Pfam" id="PF00881">
    <property type="entry name" value="Nitroreductase"/>
    <property type="match status" value="1"/>
</dbReference>
<comment type="caution">
    <text evidence="6">The sequence shown here is derived from an EMBL/GenBank/DDBJ whole genome shotgun (WGS) entry which is preliminary data.</text>
</comment>
<dbReference type="SUPFAM" id="SSF55469">
    <property type="entry name" value="FMN-dependent nitroreductase-like"/>
    <property type="match status" value="1"/>
</dbReference>
<keyword evidence="4 6" id="KW-0560">Oxidoreductase</keyword>
<proteinExistence type="predicted"/>
<dbReference type="Gene3D" id="3.40.109.10">
    <property type="entry name" value="NADH Oxidase"/>
    <property type="match status" value="1"/>
</dbReference>
<dbReference type="PANTHER" id="PTHR43543:SF1">
    <property type="entry name" value="MALONIC SEMIALDEHYDE REDUCTASE RUTE-RELATED"/>
    <property type="match status" value="1"/>
</dbReference>
<dbReference type="Proteomes" id="UP000321250">
    <property type="component" value="Unassembled WGS sequence"/>
</dbReference>
<dbReference type="RefSeq" id="WP_147082875.1">
    <property type="nucleotide sequence ID" value="NZ_VOQR01000001.1"/>
</dbReference>
<organism evidence="6 7">
    <name type="scientific">Sphingomonas ginsenosidivorax</name>
    <dbReference type="NCBI Taxonomy" id="862135"/>
    <lineage>
        <taxon>Bacteria</taxon>
        <taxon>Pseudomonadati</taxon>
        <taxon>Pseudomonadota</taxon>
        <taxon>Alphaproteobacteria</taxon>
        <taxon>Sphingomonadales</taxon>
        <taxon>Sphingomonadaceae</taxon>
        <taxon>Sphingomonas</taxon>
    </lineage>
</organism>